<organism evidence="9 10">
    <name type="scientific">Paralvinella palmiformis</name>
    <dbReference type="NCBI Taxonomy" id="53620"/>
    <lineage>
        <taxon>Eukaryota</taxon>
        <taxon>Metazoa</taxon>
        <taxon>Spiralia</taxon>
        <taxon>Lophotrochozoa</taxon>
        <taxon>Annelida</taxon>
        <taxon>Polychaeta</taxon>
        <taxon>Sedentaria</taxon>
        <taxon>Canalipalpata</taxon>
        <taxon>Terebellida</taxon>
        <taxon>Terebelliformia</taxon>
        <taxon>Alvinellidae</taxon>
        <taxon>Paralvinella</taxon>
    </lineage>
</organism>
<comment type="similarity">
    <text evidence="5">Belongs to the G-protein coupled receptor 1 family.</text>
</comment>
<dbReference type="PANTHER" id="PTHR45698">
    <property type="entry name" value="TRACE AMINE-ASSOCIATED RECEPTOR 19N-RELATED"/>
    <property type="match status" value="1"/>
</dbReference>
<evidence type="ECO:0000256" key="4">
    <source>
        <dbReference type="ARBA" id="ARBA00023136"/>
    </source>
</evidence>
<evidence type="ECO:0000256" key="1">
    <source>
        <dbReference type="ARBA" id="ARBA00004370"/>
    </source>
</evidence>
<gene>
    <name evidence="9" type="ORF">LSH36_1070g00032</name>
</gene>
<dbReference type="PROSITE" id="PS00237">
    <property type="entry name" value="G_PROTEIN_RECEP_F1_1"/>
    <property type="match status" value="1"/>
</dbReference>
<feature type="transmembrane region" description="Helical" evidence="7">
    <location>
        <begin position="261"/>
        <end position="286"/>
    </location>
</feature>
<evidence type="ECO:0000313" key="9">
    <source>
        <dbReference type="EMBL" id="KAK2141604.1"/>
    </source>
</evidence>
<dbReference type="InterPro" id="IPR017452">
    <property type="entry name" value="GPCR_Rhodpsn_7TM"/>
</dbReference>
<proteinExistence type="inferred from homology"/>
<keyword evidence="10" id="KW-1185">Reference proteome</keyword>
<keyword evidence="5" id="KW-0297">G-protein coupled receptor</keyword>
<dbReference type="AlphaFoldDB" id="A0AAD9IVT2"/>
<evidence type="ECO:0000256" key="6">
    <source>
        <dbReference type="SAM" id="MobiDB-lite"/>
    </source>
</evidence>
<keyword evidence="3 7" id="KW-1133">Transmembrane helix</keyword>
<dbReference type="GO" id="GO:0016020">
    <property type="term" value="C:membrane"/>
    <property type="evidence" value="ECO:0007669"/>
    <property type="project" value="UniProtKB-SubCell"/>
</dbReference>
<sequence>MANVTTSFPFDKGSNRTCSDGNCSTEITEGISLDAALKVRYVYAAVGALGMIGNAIVIAVIMSSSRMRRATTNVLITNQSAIDFSASFFIILCTFIRDVSRIESFIGREIFCRLWADNFPMWGLFVSSTYNLVCITMERYSGIVYPMRHSRTCSRGRARFAIAFAWFIGLAYNMAYMVPSSPYKDGECTSYSEWPSLTVQRAVGLLTITLQFFLPILIIAFAYIRIVVILRRGVTTKGSSKNSNPQDARRDKRMKRARTNVIKTLVMVAMSFVLCWSPNQIIYTMYNSGLQINFNGTFYHFTVIAVFLNSCINPFIYAFQYDQFKNELLKRCHKPAEVTEFSVTSENSVRTSDLEGSRGSRRSVYTVESNG</sequence>
<dbReference type="SUPFAM" id="SSF81321">
    <property type="entry name" value="Family A G protein-coupled receptor-like"/>
    <property type="match status" value="1"/>
</dbReference>
<feature type="transmembrane region" description="Helical" evidence="7">
    <location>
        <begin position="198"/>
        <end position="224"/>
    </location>
</feature>
<feature type="transmembrane region" description="Helical" evidence="7">
    <location>
        <begin position="119"/>
        <end position="137"/>
    </location>
</feature>
<name>A0AAD9IVT2_9ANNE</name>
<dbReference type="GO" id="GO:0004930">
    <property type="term" value="F:G protein-coupled receptor activity"/>
    <property type="evidence" value="ECO:0007669"/>
    <property type="project" value="UniProtKB-KW"/>
</dbReference>
<dbReference type="PANTHER" id="PTHR45698:SF1">
    <property type="entry name" value="TRACE AMINE-ASSOCIATED RECEPTOR 13C-LIKE"/>
    <property type="match status" value="1"/>
</dbReference>
<dbReference type="Proteomes" id="UP001208570">
    <property type="component" value="Unassembled WGS sequence"/>
</dbReference>
<feature type="transmembrane region" description="Helical" evidence="7">
    <location>
        <begin position="298"/>
        <end position="319"/>
    </location>
</feature>
<feature type="transmembrane region" description="Helical" evidence="7">
    <location>
        <begin position="158"/>
        <end position="178"/>
    </location>
</feature>
<dbReference type="PRINTS" id="PR00237">
    <property type="entry name" value="GPCRRHODOPSN"/>
</dbReference>
<evidence type="ECO:0000256" key="7">
    <source>
        <dbReference type="SAM" id="Phobius"/>
    </source>
</evidence>
<evidence type="ECO:0000256" key="3">
    <source>
        <dbReference type="ARBA" id="ARBA00022989"/>
    </source>
</evidence>
<feature type="transmembrane region" description="Helical" evidence="7">
    <location>
        <begin position="81"/>
        <end position="99"/>
    </location>
</feature>
<reference evidence="9" key="1">
    <citation type="journal article" date="2023" name="Mol. Biol. Evol.">
        <title>Third-Generation Sequencing Reveals the Adaptive Role of the Epigenome in Three Deep-Sea Polychaetes.</title>
        <authorList>
            <person name="Perez M."/>
            <person name="Aroh O."/>
            <person name="Sun Y."/>
            <person name="Lan Y."/>
            <person name="Juniper S.K."/>
            <person name="Young C.R."/>
            <person name="Angers B."/>
            <person name="Qian P.Y."/>
        </authorList>
    </citation>
    <scope>NUCLEOTIDE SEQUENCE</scope>
    <source>
        <strain evidence="9">P08H-3</strain>
    </source>
</reference>
<keyword evidence="5" id="KW-0807">Transducer</keyword>
<dbReference type="PROSITE" id="PS50262">
    <property type="entry name" value="G_PROTEIN_RECEP_F1_2"/>
    <property type="match status" value="1"/>
</dbReference>
<evidence type="ECO:0000256" key="2">
    <source>
        <dbReference type="ARBA" id="ARBA00022692"/>
    </source>
</evidence>
<evidence type="ECO:0000256" key="5">
    <source>
        <dbReference type="RuleBase" id="RU000688"/>
    </source>
</evidence>
<feature type="region of interest" description="Disordered" evidence="6">
    <location>
        <begin position="351"/>
        <end position="371"/>
    </location>
</feature>
<keyword evidence="4 7" id="KW-0472">Membrane</keyword>
<dbReference type="Gene3D" id="1.20.1070.10">
    <property type="entry name" value="Rhodopsin 7-helix transmembrane proteins"/>
    <property type="match status" value="1"/>
</dbReference>
<evidence type="ECO:0000313" key="10">
    <source>
        <dbReference type="Proteomes" id="UP001208570"/>
    </source>
</evidence>
<keyword evidence="5" id="KW-0675">Receptor</keyword>
<evidence type="ECO:0000259" key="8">
    <source>
        <dbReference type="PROSITE" id="PS50262"/>
    </source>
</evidence>
<comment type="caution">
    <text evidence="9">The sequence shown here is derived from an EMBL/GenBank/DDBJ whole genome shotgun (WGS) entry which is preliminary data.</text>
</comment>
<feature type="domain" description="G-protein coupled receptors family 1 profile" evidence="8">
    <location>
        <begin position="53"/>
        <end position="317"/>
    </location>
</feature>
<protein>
    <recommendedName>
        <fullName evidence="8">G-protein coupled receptors family 1 profile domain-containing protein</fullName>
    </recommendedName>
</protein>
<dbReference type="Pfam" id="PF00001">
    <property type="entry name" value="7tm_1"/>
    <property type="match status" value="1"/>
</dbReference>
<dbReference type="CDD" id="cd00637">
    <property type="entry name" value="7tm_classA_rhodopsin-like"/>
    <property type="match status" value="1"/>
</dbReference>
<keyword evidence="2 5" id="KW-0812">Transmembrane</keyword>
<accession>A0AAD9IVT2</accession>
<dbReference type="EMBL" id="JAODUP010001070">
    <property type="protein sequence ID" value="KAK2141604.1"/>
    <property type="molecule type" value="Genomic_DNA"/>
</dbReference>
<dbReference type="InterPro" id="IPR000276">
    <property type="entry name" value="GPCR_Rhodpsn"/>
</dbReference>
<comment type="subcellular location">
    <subcellularLocation>
        <location evidence="1">Membrane</location>
    </subcellularLocation>
</comment>
<feature type="transmembrane region" description="Helical" evidence="7">
    <location>
        <begin position="41"/>
        <end position="61"/>
    </location>
</feature>